<dbReference type="CDD" id="cd00085">
    <property type="entry name" value="HNHc"/>
    <property type="match status" value="1"/>
</dbReference>
<dbReference type="Pfam" id="PF13392">
    <property type="entry name" value="HNH_3"/>
    <property type="match status" value="1"/>
</dbReference>
<dbReference type="InterPro" id="IPR016177">
    <property type="entry name" value="DNA-bd_dom_sf"/>
</dbReference>
<organism evidence="2 3">
    <name type="scientific">Microvirga mediterraneensis</name>
    <dbReference type="NCBI Taxonomy" id="2754695"/>
    <lineage>
        <taxon>Bacteria</taxon>
        <taxon>Pseudomonadati</taxon>
        <taxon>Pseudomonadota</taxon>
        <taxon>Alphaproteobacteria</taxon>
        <taxon>Hyphomicrobiales</taxon>
        <taxon>Methylobacteriaceae</taxon>
        <taxon>Microvirga</taxon>
    </lineage>
</organism>
<dbReference type="InterPro" id="IPR044925">
    <property type="entry name" value="His-Me_finger_sf"/>
</dbReference>
<protein>
    <submittedName>
        <fullName evidence="2">HNH endonuclease</fullName>
    </submittedName>
</protein>
<dbReference type="Gene3D" id="3.30.730.10">
    <property type="entry name" value="AP2/ERF domain"/>
    <property type="match status" value="1"/>
</dbReference>
<keyword evidence="2" id="KW-0540">Nuclease</keyword>
<feature type="domain" description="HNH nuclease" evidence="1">
    <location>
        <begin position="50"/>
        <end position="97"/>
    </location>
</feature>
<dbReference type="EMBL" id="JACDXJ010000001">
    <property type="protein sequence ID" value="MBA1157754.1"/>
    <property type="molecule type" value="Genomic_DNA"/>
</dbReference>
<dbReference type="InterPro" id="IPR036955">
    <property type="entry name" value="AP2/ERF_dom_sf"/>
</dbReference>
<dbReference type="Proteomes" id="UP000572984">
    <property type="component" value="Unassembled WGS sequence"/>
</dbReference>
<evidence type="ECO:0000313" key="2">
    <source>
        <dbReference type="EMBL" id="MBA1157754.1"/>
    </source>
</evidence>
<dbReference type="GO" id="GO:0003677">
    <property type="term" value="F:DNA binding"/>
    <property type="evidence" value="ECO:0007669"/>
    <property type="project" value="InterPro"/>
</dbReference>
<dbReference type="SUPFAM" id="SSF54060">
    <property type="entry name" value="His-Me finger endonucleases"/>
    <property type="match status" value="1"/>
</dbReference>
<name>A0A838BPT2_9HYPH</name>
<dbReference type="GO" id="GO:0003700">
    <property type="term" value="F:DNA-binding transcription factor activity"/>
    <property type="evidence" value="ECO:0007669"/>
    <property type="project" value="InterPro"/>
</dbReference>
<gene>
    <name evidence="2" type="ORF">H0S73_16710</name>
</gene>
<proteinExistence type="predicted"/>
<comment type="caution">
    <text evidence="2">The sequence shown here is derived from an EMBL/GenBank/DDBJ whole genome shotgun (WGS) entry which is preliminary data.</text>
</comment>
<keyword evidence="2" id="KW-0255">Endonuclease</keyword>
<sequence>MLTAERLRYLFRYDPETGQFWRRHPHAGYNINREAGYVRKGAPYREIRVDQKLYLAHRLAWLYMTGEWPVETVDHIDGIPANNAWANLRAATFKENSRNRGRLPNNTTGYPGVSRQRRRFRARIVVDGKPIELGSFDTKEAARDAYNAAAKEHFGEFARVA</sequence>
<keyword evidence="2" id="KW-0378">Hydrolase</keyword>
<dbReference type="SUPFAM" id="SSF54171">
    <property type="entry name" value="DNA-binding domain"/>
    <property type="match status" value="1"/>
</dbReference>
<dbReference type="AlphaFoldDB" id="A0A838BPT2"/>
<dbReference type="SMART" id="SM00507">
    <property type="entry name" value="HNHc"/>
    <property type="match status" value="1"/>
</dbReference>
<dbReference type="RefSeq" id="WP_181053205.1">
    <property type="nucleotide sequence ID" value="NZ_JACDXJ010000001.1"/>
</dbReference>
<accession>A0A838BPT2</accession>
<dbReference type="InterPro" id="IPR003615">
    <property type="entry name" value="HNH_nuc"/>
</dbReference>
<dbReference type="Gene3D" id="3.90.75.20">
    <property type="match status" value="1"/>
</dbReference>
<reference evidence="2 3" key="1">
    <citation type="submission" date="2020-07" db="EMBL/GenBank/DDBJ databases">
        <title>Draft genome and description of Microvirga mediterraneensis Marseille-Q2068 sp. nov.</title>
        <authorList>
            <person name="Boxberger M."/>
        </authorList>
    </citation>
    <scope>NUCLEOTIDE SEQUENCE [LARGE SCALE GENOMIC DNA]</scope>
    <source>
        <strain evidence="2 3">Marseille-Q2068</strain>
    </source>
</reference>
<evidence type="ECO:0000313" key="3">
    <source>
        <dbReference type="Proteomes" id="UP000572984"/>
    </source>
</evidence>
<dbReference type="GO" id="GO:0004519">
    <property type="term" value="F:endonuclease activity"/>
    <property type="evidence" value="ECO:0007669"/>
    <property type="project" value="UniProtKB-KW"/>
</dbReference>
<evidence type="ECO:0000259" key="1">
    <source>
        <dbReference type="SMART" id="SM00507"/>
    </source>
</evidence>
<keyword evidence="3" id="KW-1185">Reference proteome</keyword>